<protein>
    <submittedName>
        <fullName evidence="1">Uncharacterized protein</fullName>
    </submittedName>
</protein>
<reference evidence="1 2" key="1">
    <citation type="submission" date="2021-01" db="EMBL/GenBank/DDBJ databases">
        <title>Cercospora kikuchii MAFF 305040 whole genome shotgun sequence.</title>
        <authorList>
            <person name="Kashiwa T."/>
            <person name="Suzuki T."/>
        </authorList>
    </citation>
    <scope>NUCLEOTIDE SEQUENCE [LARGE SCALE GENOMIC DNA]</scope>
    <source>
        <strain evidence="1 2">MAFF 305040</strain>
    </source>
</reference>
<dbReference type="RefSeq" id="XP_044660149.1">
    <property type="nucleotide sequence ID" value="XM_044804214.1"/>
</dbReference>
<dbReference type="AlphaFoldDB" id="A0A9P3FIS0"/>
<accession>A0A9P3FIS0</accession>
<dbReference type="GeneID" id="68294394"/>
<proteinExistence type="predicted"/>
<keyword evidence="2" id="KW-1185">Reference proteome</keyword>
<evidence type="ECO:0000313" key="1">
    <source>
        <dbReference type="EMBL" id="GIZ45662.1"/>
    </source>
</evidence>
<dbReference type="Proteomes" id="UP000825890">
    <property type="component" value="Unassembled WGS sequence"/>
</dbReference>
<sequence>MALAAMRRADLSALLRKSREHREQMWKCFESLSPELVQEIFGYVMGESYQPVDASDTTVLFDRIYRKNDNIPSCLADIAVNVYFEVNTFNLFTTQPLTDAAIDPSIDMTNGCSGLTEQNIVLLRIEQRLSLVVERLRALKYLAVFLCPVKAHGDALQGTRYTYSHLRNHLALDSAARIVSIARALNVSEVALGFDGNIGQFLRGRMNGIAMTEIELANALRRLPRQRTILVKGTEKGYQGSSARRSA</sequence>
<comment type="caution">
    <text evidence="1">The sequence shown here is derived from an EMBL/GenBank/DDBJ whole genome shotgun (WGS) entry which is preliminary data.</text>
</comment>
<dbReference type="OrthoDB" id="3644257at2759"/>
<organism evidence="1 2">
    <name type="scientific">Cercospora kikuchii</name>
    <dbReference type="NCBI Taxonomy" id="84275"/>
    <lineage>
        <taxon>Eukaryota</taxon>
        <taxon>Fungi</taxon>
        <taxon>Dikarya</taxon>
        <taxon>Ascomycota</taxon>
        <taxon>Pezizomycotina</taxon>
        <taxon>Dothideomycetes</taxon>
        <taxon>Dothideomycetidae</taxon>
        <taxon>Mycosphaerellales</taxon>
        <taxon>Mycosphaerellaceae</taxon>
        <taxon>Cercospora</taxon>
    </lineage>
</organism>
<gene>
    <name evidence="1" type="ORF">CKM354_000881900</name>
</gene>
<evidence type="ECO:0000313" key="2">
    <source>
        <dbReference type="Proteomes" id="UP000825890"/>
    </source>
</evidence>
<dbReference type="EMBL" id="BOLY01000005">
    <property type="protein sequence ID" value="GIZ45662.1"/>
    <property type="molecule type" value="Genomic_DNA"/>
</dbReference>
<name>A0A9P3FIS0_9PEZI</name>